<comment type="caution">
    <text evidence="23">The sequence shown here is derived from an EMBL/GenBank/DDBJ whole genome shotgun (WGS) entry which is preliminary data.</text>
</comment>
<dbReference type="InterPro" id="IPR039866">
    <property type="entry name" value="CPQ"/>
</dbReference>
<keyword evidence="9" id="KW-0479">Metal-binding</keyword>
<dbReference type="GO" id="GO:0046872">
    <property type="term" value="F:metal ion binding"/>
    <property type="evidence" value="ECO:0007669"/>
    <property type="project" value="UniProtKB-KW"/>
</dbReference>
<keyword evidence="13" id="KW-0862">Zinc</keyword>
<evidence type="ECO:0000256" key="17">
    <source>
        <dbReference type="ARBA" id="ARBA00023180"/>
    </source>
</evidence>
<dbReference type="AlphaFoldDB" id="A0A919BSJ2"/>
<keyword evidence="18" id="KW-0458">Lysosome</keyword>
<evidence type="ECO:0000256" key="12">
    <source>
        <dbReference type="ARBA" id="ARBA00022824"/>
    </source>
</evidence>
<evidence type="ECO:0000256" key="3">
    <source>
        <dbReference type="ARBA" id="ARBA00004555"/>
    </source>
</evidence>
<evidence type="ECO:0000313" key="24">
    <source>
        <dbReference type="Proteomes" id="UP000623842"/>
    </source>
</evidence>
<keyword evidence="14" id="KW-0333">Golgi apparatus</keyword>
<name>A0A919BSJ2_9GAMM</name>
<keyword evidence="7" id="KW-0121">Carboxypeptidase</keyword>
<evidence type="ECO:0000256" key="8">
    <source>
        <dbReference type="ARBA" id="ARBA00022670"/>
    </source>
</evidence>
<evidence type="ECO:0000259" key="22">
    <source>
        <dbReference type="Pfam" id="PF04389"/>
    </source>
</evidence>
<comment type="subcellular location">
    <subcellularLocation>
        <location evidence="1">Endoplasmic reticulum</location>
    </subcellularLocation>
    <subcellularLocation>
        <location evidence="3">Golgi apparatus</location>
    </subcellularLocation>
    <subcellularLocation>
        <location evidence="2">Lysosome</location>
    </subcellularLocation>
    <subcellularLocation>
        <location evidence="4">Secreted</location>
    </subcellularLocation>
</comment>
<gene>
    <name evidence="23" type="ORF">GCM10017161_42860</name>
</gene>
<keyword evidence="11" id="KW-0378">Hydrolase</keyword>
<reference evidence="23" key="1">
    <citation type="journal article" date="2014" name="Int. J. Syst. Evol. Microbiol.">
        <title>Complete genome sequence of Corynebacterium casei LMG S-19264T (=DSM 44701T), isolated from a smear-ripened cheese.</title>
        <authorList>
            <consortium name="US DOE Joint Genome Institute (JGI-PGF)"/>
            <person name="Walter F."/>
            <person name="Albersmeier A."/>
            <person name="Kalinowski J."/>
            <person name="Ruckert C."/>
        </authorList>
    </citation>
    <scope>NUCLEOTIDE SEQUENCE</scope>
    <source>
        <strain evidence="23">KCTC 42731</strain>
    </source>
</reference>
<keyword evidence="16" id="KW-0865">Zymogen</keyword>
<dbReference type="GO" id="GO:0005576">
    <property type="term" value="C:extracellular region"/>
    <property type="evidence" value="ECO:0007669"/>
    <property type="project" value="UniProtKB-SubCell"/>
</dbReference>
<dbReference type="GO" id="GO:0070573">
    <property type="term" value="F:metallodipeptidase activity"/>
    <property type="evidence" value="ECO:0007669"/>
    <property type="project" value="InterPro"/>
</dbReference>
<evidence type="ECO:0000256" key="21">
    <source>
        <dbReference type="SAM" id="SignalP"/>
    </source>
</evidence>
<dbReference type="GO" id="GO:0004180">
    <property type="term" value="F:carboxypeptidase activity"/>
    <property type="evidence" value="ECO:0007669"/>
    <property type="project" value="UniProtKB-KW"/>
</dbReference>
<evidence type="ECO:0000256" key="2">
    <source>
        <dbReference type="ARBA" id="ARBA00004371"/>
    </source>
</evidence>
<keyword evidence="24" id="KW-1185">Reference proteome</keyword>
<reference evidence="23" key="2">
    <citation type="submission" date="2020-09" db="EMBL/GenBank/DDBJ databases">
        <authorList>
            <person name="Sun Q."/>
            <person name="Kim S."/>
        </authorList>
    </citation>
    <scope>NUCLEOTIDE SEQUENCE</scope>
    <source>
        <strain evidence="23">KCTC 42731</strain>
    </source>
</reference>
<protein>
    <recommendedName>
        <fullName evidence="5">Carboxypeptidase Q</fullName>
    </recommendedName>
    <alternativeName>
        <fullName evidence="20">Plasma glutamate carboxypeptidase</fullName>
    </alternativeName>
</protein>
<comment type="subunit">
    <text evidence="19">Homodimer. The monomeric form is inactive while the homodimer is active.</text>
</comment>
<evidence type="ECO:0000256" key="14">
    <source>
        <dbReference type="ARBA" id="ARBA00023034"/>
    </source>
</evidence>
<keyword evidence="6" id="KW-0964">Secreted</keyword>
<dbReference type="Pfam" id="PF04389">
    <property type="entry name" value="Peptidase_M28"/>
    <property type="match status" value="1"/>
</dbReference>
<feature type="domain" description="Peptidase M28" evidence="22">
    <location>
        <begin position="248"/>
        <end position="434"/>
    </location>
</feature>
<dbReference type="InterPro" id="IPR007484">
    <property type="entry name" value="Peptidase_M28"/>
</dbReference>
<dbReference type="PANTHER" id="PTHR12053:SF3">
    <property type="entry name" value="CARBOXYPEPTIDASE Q"/>
    <property type="match status" value="1"/>
</dbReference>
<evidence type="ECO:0000256" key="20">
    <source>
        <dbReference type="ARBA" id="ARBA00033328"/>
    </source>
</evidence>
<evidence type="ECO:0000256" key="1">
    <source>
        <dbReference type="ARBA" id="ARBA00004240"/>
    </source>
</evidence>
<keyword evidence="8" id="KW-0645">Protease</keyword>
<evidence type="ECO:0000256" key="11">
    <source>
        <dbReference type="ARBA" id="ARBA00022801"/>
    </source>
</evidence>
<dbReference type="Gene3D" id="3.40.630.10">
    <property type="entry name" value="Zn peptidases"/>
    <property type="match status" value="1"/>
</dbReference>
<organism evidence="23 24">
    <name type="scientific">Thalassotalea marina</name>
    <dbReference type="NCBI Taxonomy" id="1673741"/>
    <lineage>
        <taxon>Bacteria</taxon>
        <taxon>Pseudomonadati</taxon>
        <taxon>Pseudomonadota</taxon>
        <taxon>Gammaproteobacteria</taxon>
        <taxon>Alteromonadales</taxon>
        <taxon>Colwelliaceae</taxon>
        <taxon>Thalassotalea</taxon>
    </lineage>
</organism>
<evidence type="ECO:0000256" key="19">
    <source>
        <dbReference type="ARBA" id="ARBA00025833"/>
    </source>
</evidence>
<evidence type="ECO:0000256" key="15">
    <source>
        <dbReference type="ARBA" id="ARBA00023049"/>
    </source>
</evidence>
<feature type="chain" id="PRO_5036904125" description="Carboxypeptidase Q" evidence="21">
    <location>
        <begin position="19"/>
        <end position="488"/>
    </location>
</feature>
<evidence type="ECO:0000256" key="5">
    <source>
        <dbReference type="ARBA" id="ARBA00014116"/>
    </source>
</evidence>
<keyword evidence="12" id="KW-0256">Endoplasmic reticulum</keyword>
<evidence type="ECO:0000256" key="6">
    <source>
        <dbReference type="ARBA" id="ARBA00022525"/>
    </source>
</evidence>
<dbReference type="SUPFAM" id="SSF53187">
    <property type="entry name" value="Zn-dependent exopeptidases"/>
    <property type="match status" value="1"/>
</dbReference>
<evidence type="ECO:0000313" key="23">
    <source>
        <dbReference type="EMBL" id="GHG08500.1"/>
    </source>
</evidence>
<dbReference type="PANTHER" id="PTHR12053">
    <property type="entry name" value="PROTEASE FAMILY M28 PLASMA GLUTAMATE CARBOXYPEPTIDASE-RELATED"/>
    <property type="match status" value="1"/>
</dbReference>
<accession>A0A919BSJ2</accession>
<dbReference type="RefSeq" id="WP_189775013.1">
    <property type="nucleotide sequence ID" value="NZ_BNCK01000018.1"/>
</dbReference>
<dbReference type="Gene3D" id="3.50.30.30">
    <property type="match status" value="1"/>
</dbReference>
<dbReference type="GO" id="GO:0006508">
    <property type="term" value="P:proteolysis"/>
    <property type="evidence" value="ECO:0007669"/>
    <property type="project" value="UniProtKB-KW"/>
</dbReference>
<feature type="signal peptide" evidence="21">
    <location>
        <begin position="1"/>
        <end position="18"/>
    </location>
</feature>
<sequence>MTKLIPVLCILLVSKVSAQTNVDLLVEALAKPTPIISDLQQLTDEVGARLTGTQANNDAVKWAVSRFKQAGVSVNTEEFLMPRGWQEISAKATVTGESLKYDIPIATMPFTKATSEQGLSGDLVFLGFGTKEDFSKHQTLKNKWLVVQTAILDDKAGINGLFKEYVDFVGIEDRAEQAKSAGIIYMSSRDKNLLYRHLPSDGADNKLPIVVVEREEGLKLKRLLAKGKVLNFTSYHDMADEASYPVQNVIAEIKGSELPEQIILIGAHIDSFDLGTGALDNGSNVCLVIDLARQIKKLGIKPKRTIRFALYNGEEQGIYGSLAYTRQHKDELNNHVMTATIDIGTGKINGFYTNGRTDFNHAINKALTPVESQGPFSLINHPVVGTDNYDFMMNGVPNIVASQQDANYASNYHAESDTFDKVDQKQLKQNSVVMGALILGLAELPEINWQKHTFTQVEQMVKDHNIEDSMKTFGLYKSWKNKTRPMRP</sequence>
<evidence type="ECO:0000256" key="18">
    <source>
        <dbReference type="ARBA" id="ARBA00023228"/>
    </source>
</evidence>
<evidence type="ECO:0000256" key="7">
    <source>
        <dbReference type="ARBA" id="ARBA00022645"/>
    </source>
</evidence>
<evidence type="ECO:0000256" key="4">
    <source>
        <dbReference type="ARBA" id="ARBA00004613"/>
    </source>
</evidence>
<dbReference type="EMBL" id="BNCK01000018">
    <property type="protein sequence ID" value="GHG08500.1"/>
    <property type="molecule type" value="Genomic_DNA"/>
</dbReference>
<evidence type="ECO:0000256" key="16">
    <source>
        <dbReference type="ARBA" id="ARBA00023145"/>
    </source>
</evidence>
<keyword evidence="10 21" id="KW-0732">Signal</keyword>
<evidence type="ECO:0000256" key="10">
    <source>
        <dbReference type="ARBA" id="ARBA00022729"/>
    </source>
</evidence>
<proteinExistence type="predicted"/>
<evidence type="ECO:0000256" key="13">
    <source>
        <dbReference type="ARBA" id="ARBA00022833"/>
    </source>
</evidence>
<keyword evidence="15" id="KW-0482">Metalloprotease</keyword>
<keyword evidence="17" id="KW-0325">Glycoprotein</keyword>
<dbReference type="GO" id="GO:0005764">
    <property type="term" value="C:lysosome"/>
    <property type="evidence" value="ECO:0007669"/>
    <property type="project" value="UniProtKB-SubCell"/>
</dbReference>
<dbReference type="Proteomes" id="UP000623842">
    <property type="component" value="Unassembled WGS sequence"/>
</dbReference>
<evidence type="ECO:0000256" key="9">
    <source>
        <dbReference type="ARBA" id="ARBA00022723"/>
    </source>
</evidence>